<gene>
    <name evidence="4" type="ORF">EKD02_07805</name>
    <name evidence="2" type="ORF">FP507_03955</name>
    <name evidence="3" type="ORF">GJ685_06415</name>
</gene>
<dbReference type="RefSeq" id="WP_011889955.1">
    <property type="nucleotide sequence ID" value="NZ_CP041698.1"/>
</dbReference>
<evidence type="ECO:0000313" key="4">
    <source>
        <dbReference type="EMBL" id="RTY36836.1"/>
    </source>
</evidence>
<feature type="domain" description="Calcium/calmodulin-dependent protein kinase II association-domain" evidence="1">
    <location>
        <begin position="10"/>
        <end position="127"/>
    </location>
</feature>
<proteinExistence type="predicted"/>
<dbReference type="Gene3D" id="3.10.450.50">
    <property type="match status" value="1"/>
</dbReference>
<protein>
    <submittedName>
        <fullName evidence="4">DUF4440 domain-containing protein</fullName>
    </submittedName>
</protein>
<evidence type="ECO:0000313" key="5">
    <source>
        <dbReference type="Proteomes" id="UP000279908"/>
    </source>
</evidence>
<dbReference type="InterPro" id="IPR032710">
    <property type="entry name" value="NTF2-like_dom_sf"/>
</dbReference>
<dbReference type="GO" id="GO:0005516">
    <property type="term" value="F:calmodulin binding"/>
    <property type="evidence" value="ECO:0007669"/>
    <property type="project" value="InterPro"/>
</dbReference>
<reference evidence="2 6" key="2">
    <citation type="submission" date="2019-07" db="EMBL/GenBank/DDBJ databases">
        <title>Draft genome Sequence of Chlorobium phaeovibrioides sp. strain PhvTcv-s14, from the Phylum Chlorobi.</title>
        <authorList>
            <person name="Babenko V."/>
            <person name="Boldyreva D."/>
            <person name="Kanygina A."/>
            <person name="Selezneva O."/>
            <person name="Akopiyan T."/>
            <person name="Lunina O."/>
        </authorList>
    </citation>
    <scope>NUCLEOTIDE SEQUENCE [LARGE SCALE GENOMIC DNA]</scope>
    <source>
        <strain evidence="2 6">GrTcv12</strain>
    </source>
</reference>
<evidence type="ECO:0000313" key="3">
    <source>
        <dbReference type="EMBL" id="MWV54697.1"/>
    </source>
</evidence>
<dbReference type="InterPro" id="IPR013543">
    <property type="entry name" value="Ca/CaM-dep_prot_kinase-assoc"/>
</dbReference>
<sequence>MAPFKTAEEILYQWVTRVCSGKPDEIAALYNQHAVLVPTFSPHTVIGPEKITEYFRQLATREGMGVRLHSKALRTQSHSDSVHTISGIYSFEFEVDQVLLSFPSRFSFVVDLSLPQPIIHHHSSQVPRNLS</sequence>
<dbReference type="EMBL" id="VMRG01000001">
    <property type="protein sequence ID" value="KAA6232339.1"/>
    <property type="molecule type" value="Genomic_DNA"/>
</dbReference>
<dbReference type="Proteomes" id="UP000327458">
    <property type="component" value="Unassembled WGS sequence"/>
</dbReference>
<evidence type="ECO:0000259" key="1">
    <source>
        <dbReference type="Pfam" id="PF08332"/>
    </source>
</evidence>
<reference evidence="4 5" key="1">
    <citation type="submission" date="2018-12" db="EMBL/GenBank/DDBJ databases">
        <authorList>
            <person name="Lunina O.N."/>
            <person name="Grouzdev D.S."/>
            <person name="Gorlenko V.M."/>
            <person name="Savvichev A.S."/>
        </authorList>
    </citation>
    <scope>NUCLEOTIDE SEQUENCE [LARGE SCALE GENOMIC DNA]</scope>
    <source>
        <strain evidence="4 5">BrKhr-17</strain>
    </source>
</reference>
<dbReference type="OMA" id="FPSRFTF"/>
<name>A0A432AU77_CHLPH</name>
<comment type="caution">
    <text evidence="4">The sequence shown here is derived from an EMBL/GenBank/DDBJ whole genome shotgun (WGS) entry which is preliminary data.</text>
</comment>
<dbReference type="EMBL" id="WUBZ01000018">
    <property type="protein sequence ID" value="MWV54697.1"/>
    <property type="molecule type" value="Genomic_DNA"/>
</dbReference>
<organism evidence="4 5">
    <name type="scientific">Chlorobium phaeovibrioides</name>
    <dbReference type="NCBI Taxonomy" id="1094"/>
    <lineage>
        <taxon>Bacteria</taxon>
        <taxon>Pseudomonadati</taxon>
        <taxon>Chlorobiota</taxon>
        <taxon>Chlorobiia</taxon>
        <taxon>Chlorobiales</taxon>
        <taxon>Chlorobiaceae</taxon>
        <taxon>Chlorobium/Pelodictyon group</taxon>
        <taxon>Chlorobium</taxon>
    </lineage>
</organism>
<dbReference type="SUPFAM" id="SSF54427">
    <property type="entry name" value="NTF2-like"/>
    <property type="match status" value="1"/>
</dbReference>
<accession>A0A432AU77</accession>
<evidence type="ECO:0000313" key="2">
    <source>
        <dbReference type="EMBL" id="KAA6232339.1"/>
    </source>
</evidence>
<dbReference type="CDD" id="cd00531">
    <property type="entry name" value="NTF2_like"/>
    <property type="match status" value="1"/>
</dbReference>
<reference evidence="3 7" key="3">
    <citation type="submission" date="2019-11" db="EMBL/GenBank/DDBJ databases">
        <title>Green- and brown-colored morphotypes of Chlorobia in the stratified aquatic ecosystems of Kandalaksha Gulf (White Sea): A model for study of the accessory genome evolution.</title>
        <authorList>
            <person name="Grouzdev D.S."/>
        </authorList>
    </citation>
    <scope>NUCLEOTIDE SEQUENCE [LARGE SCALE GENOMIC DNA]</scope>
    <source>
        <strain evidence="3 7">ZM</strain>
    </source>
</reference>
<dbReference type="EMBL" id="RXYK01000012">
    <property type="protein sequence ID" value="RTY36836.1"/>
    <property type="molecule type" value="Genomic_DNA"/>
</dbReference>
<evidence type="ECO:0000313" key="6">
    <source>
        <dbReference type="Proteomes" id="UP000327458"/>
    </source>
</evidence>
<keyword evidence="7" id="KW-1185">Reference proteome</keyword>
<dbReference type="GO" id="GO:0004683">
    <property type="term" value="F:calcium/calmodulin-dependent protein kinase activity"/>
    <property type="evidence" value="ECO:0007669"/>
    <property type="project" value="InterPro"/>
</dbReference>
<dbReference type="Proteomes" id="UP000489351">
    <property type="component" value="Unassembled WGS sequence"/>
</dbReference>
<dbReference type="Pfam" id="PF08332">
    <property type="entry name" value="CaMKII_AD"/>
    <property type="match status" value="1"/>
</dbReference>
<dbReference type="AlphaFoldDB" id="A0A432AU77"/>
<evidence type="ECO:0000313" key="7">
    <source>
        <dbReference type="Proteomes" id="UP000489351"/>
    </source>
</evidence>
<dbReference type="Proteomes" id="UP000279908">
    <property type="component" value="Unassembled WGS sequence"/>
</dbReference>